<keyword evidence="9 14" id="KW-0560">Oxidoreductase</keyword>
<evidence type="ECO:0000256" key="4">
    <source>
        <dbReference type="ARBA" id="ARBA00005997"/>
    </source>
</evidence>
<keyword evidence="8" id="KW-0809">Transit peptide</keyword>
<keyword evidence="16" id="KW-0472">Membrane</keyword>
<evidence type="ECO:0000256" key="1">
    <source>
        <dbReference type="ARBA" id="ARBA00003917"/>
    </source>
</evidence>
<dbReference type="PANTHER" id="PTHR31356">
    <property type="entry name" value="THYLAKOID LUMENAL 29 KDA PROTEIN, CHLOROPLASTIC-RELATED"/>
    <property type="match status" value="1"/>
</dbReference>
<sequence length="211" mass="22773">MAAARTASCAFLRSTPATSPFRPVVRSTRALLHTQVRASTGRGYASEAPKENSSSVALWAAIFGLGGAGSYFFLNGEKTHKGPFEATKEDYQKVYDEIAARLADYTDYDDGSYGPVLVLLAWHASGTYDKETGTGGSNGATMRFPPESEHAANTGLKYARDFLEPVKTKFPWITYSDLWTLAGSAAIQELGGPQIPWRPGREDKEAATAPP</sequence>
<dbReference type="Pfam" id="PF00141">
    <property type="entry name" value="peroxidase"/>
    <property type="match status" value="1"/>
</dbReference>
<dbReference type="InterPro" id="IPR010255">
    <property type="entry name" value="Haem_peroxidase_sf"/>
</dbReference>
<dbReference type="InterPro" id="IPR002207">
    <property type="entry name" value="Peroxidase_I"/>
</dbReference>
<keyword evidence="16" id="KW-0812">Transmembrane</keyword>
<evidence type="ECO:0000256" key="3">
    <source>
        <dbReference type="ARBA" id="ARBA00004569"/>
    </source>
</evidence>
<feature type="domain" description="Plant heme peroxidase family profile" evidence="17">
    <location>
        <begin position="104"/>
        <end position="208"/>
    </location>
</feature>
<comment type="caution">
    <text evidence="18">The sequence shown here is derived from an EMBL/GenBank/DDBJ whole genome shotgun (WGS) entry which is preliminary data.</text>
</comment>
<reference evidence="18" key="2">
    <citation type="journal article" date="2023" name="IMA Fungus">
        <title>Comparative genomic study of the Penicillium genus elucidates a diverse pangenome and 15 lateral gene transfer events.</title>
        <authorList>
            <person name="Petersen C."/>
            <person name="Sorensen T."/>
            <person name="Nielsen M.R."/>
            <person name="Sondergaard T.E."/>
            <person name="Sorensen J.L."/>
            <person name="Fitzpatrick D.A."/>
            <person name="Frisvad J.C."/>
            <person name="Nielsen K.L."/>
        </authorList>
    </citation>
    <scope>NUCLEOTIDE SEQUENCE</scope>
    <source>
        <strain evidence="18">IBT 17660</strain>
    </source>
</reference>
<evidence type="ECO:0000256" key="11">
    <source>
        <dbReference type="ARBA" id="ARBA00023128"/>
    </source>
</evidence>
<evidence type="ECO:0000256" key="13">
    <source>
        <dbReference type="ARBA" id="ARBA00049265"/>
    </source>
</evidence>
<dbReference type="Gene3D" id="1.10.520.10">
    <property type="match status" value="1"/>
</dbReference>
<evidence type="ECO:0000256" key="5">
    <source>
        <dbReference type="ARBA" id="ARBA00022559"/>
    </source>
</evidence>
<dbReference type="PANTHER" id="PTHR31356:SF58">
    <property type="entry name" value="CYTOCHROME C PEROXIDASE, MITOCHONDRIAL"/>
    <property type="match status" value="1"/>
</dbReference>
<comment type="catalytic activity">
    <reaction evidence="13">
        <text>2 Fe(II)-[cytochrome c] + H2O2 + 2 H(+) = 2 Fe(III)-[cytochrome c] + 2 H2O</text>
        <dbReference type="Rhea" id="RHEA:16581"/>
        <dbReference type="Rhea" id="RHEA-COMP:10350"/>
        <dbReference type="Rhea" id="RHEA-COMP:14399"/>
        <dbReference type="ChEBI" id="CHEBI:15377"/>
        <dbReference type="ChEBI" id="CHEBI:15378"/>
        <dbReference type="ChEBI" id="CHEBI:16240"/>
        <dbReference type="ChEBI" id="CHEBI:29033"/>
        <dbReference type="ChEBI" id="CHEBI:29034"/>
        <dbReference type="EC" id="1.11.1.5"/>
    </reaction>
</comment>
<gene>
    <name evidence="18" type="ORF">N7530_005369</name>
</gene>
<dbReference type="GO" id="GO:0020037">
    <property type="term" value="F:heme binding"/>
    <property type="evidence" value="ECO:0007669"/>
    <property type="project" value="UniProtKB-UniRule"/>
</dbReference>
<evidence type="ECO:0000256" key="6">
    <source>
        <dbReference type="ARBA" id="ARBA00022617"/>
    </source>
</evidence>
<dbReference type="PRINTS" id="PR00458">
    <property type="entry name" value="PEROXIDASE"/>
</dbReference>
<dbReference type="GO" id="GO:0005758">
    <property type="term" value="C:mitochondrial intermembrane space"/>
    <property type="evidence" value="ECO:0007669"/>
    <property type="project" value="UniProtKB-SubCell"/>
</dbReference>
<comment type="subunit">
    <text evidence="12">Forms a one-to-one complex with cytochrome c.</text>
</comment>
<dbReference type="Proteomes" id="UP001147760">
    <property type="component" value="Unassembled WGS sequence"/>
</dbReference>
<keyword evidence="6" id="KW-0349">Heme</keyword>
<dbReference type="EC" id="1.11.1.-" evidence="14"/>
<evidence type="ECO:0000256" key="2">
    <source>
        <dbReference type="ARBA" id="ARBA00004305"/>
    </source>
</evidence>
<evidence type="ECO:0000256" key="7">
    <source>
        <dbReference type="ARBA" id="ARBA00022723"/>
    </source>
</evidence>
<comment type="subcellular location">
    <subcellularLocation>
        <location evidence="3">Mitochondrion intermembrane space</location>
    </subcellularLocation>
    <subcellularLocation>
        <location evidence="2">Mitochondrion matrix</location>
    </subcellularLocation>
</comment>
<feature type="region of interest" description="Disordered" evidence="15">
    <location>
        <begin position="191"/>
        <end position="211"/>
    </location>
</feature>
<keyword evidence="5 14" id="KW-0575">Peroxidase</keyword>
<reference evidence="18" key="1">
    <citation type="submission" date="2022-12" db="EMBL/GenBank/DDBJ databases">
        <authorList>
            <person name="Petersen C."/>
        </authorList>
    </citation>
    <scope>NUCLEOTIDE SEQUENCE</scope>
    <source>
        <strain evidence="18">IBT 17660</strain>
    </source>
</reference>
<keyword evidence="7" id="KW-0479">Metal-binding</keyword>
<dbReference type="InterPro" id="IPR044831">
    <property type="entry name" value="Ccp1-like"/>
</dbReference>
<dbReference type="EMBL" id="JAPWDO010000003">
    <property type="protein sequence ID" value="KAJ5479860.1"/>
    <property type="molecule type" value="Genomic_DNA"/>
</dbReference>
<accession>A0A9W9X098</accession>
<evidence type="ECO:0000256" key="8">
    <source>
        <dbReference type="ARBA" id="ARBA00022946"/>
    </source>
</evidence>
<evidence type="ECO:0000256" key="12">
    <source>
        <dbReference type="ARBA" id="ARBA00038574"/>
    </source>
</evidence>
<dbReference type="GO" id="GO:0004130">
    <property type="term" value="F:cytochrome-c peroxidase activity"/>
    <property type="evidence" value="ECO:0007669"/>
    <property type="project" value="UniProtKB-EC"/>
</dbReference>
<dbReference type="GO" id="GO:0046872">
    <property type="term" value="F:metal ion binding"/>
    <property type="evidence" value="ECO:0007669"/>
    <property type="project" value="UniProtKB-UniRule"/>
</dbReference>
<dbReference type="GO" id="GO:0034599">
    <property type="term" value="P:cellular response to oxidative stress"/>
    <property type="evidence" value="ECO:0007669"/>
    <property type="project" value="InterPro"/>
</dbReference>
<evidence type="ECO:0000256" key="9">
    <source>
        <dbReference type="ARBA" id="ARBA00023002"/>
    </source>
</evidence>
<feature type="transmembrane region" description="Helical" evidence="16">
    <location>
        <begin position="56"/>
        <end position="74"/>
    </location>
</feature>
<dbReference type="AlphaFoldDB" id="A0A9W9X098"/>
<dbReference type="GO" id="GO:0005759">
    <property type="term" value="C:mitochondrial matrix"/>
    <property type="evidence" value="ECO:0007669"/>
    <property type="project" value="UniProtKB-SubCell"/>
</dbReference>
<evidence type="ECO:0000259" key="17">
    <source>
        <dbReference type="Pfam" id="PF00141"/>
    </source>
</evidence>
<evidence type="ECO:0000256" key="16">
    <source>
        <dbReference type="SAM" id="Phobius"/>
    </source>
</evidence>
<feature type="compositionally biased region" description="Basic and acidic residues" evidence="15">
    <location>
        <begin position="199"/>
        <end position="211"/>
    </location>
</feature>
<proteinExistence type="inferred from homology"/>
<keyword evidence="11" id="KW-0496">Mitochondrion</keyword>
<dbReference type="GO" id="GO:0042744">
    <property type="term" value="P:hydrogen peroxide catabolic process"/>
    <property type="evidence" value="ECO:0007669"/>
    <property type="project" value="TreeGrafter"/>
</dbReference>
<keyword evidence="10" id="KW-0408">Iron</keyword>
<organism evidence="18 19">
    <name type="scientific">Penicillium desertorum</name>
    <dbReference type="NCBI Taxonomy" id="1303715"/>
    <lineage>
        <taxon>Eukaryota</taxon>
        <taxon>Fungi</taxon>
        <taxon>Dikarya</taxon>
        <taxon>Ascomycota</taxon>
        <taxon>Pezizomycotina</taxon>
        <taxon>Eurotiomycetes</taxon>
        <taxon>Eurotiomycetidae</taxon>
        <taxon>Eurotiales</taxon>
        <taxon>Aspergillaceae</taxon>
        <taxon>Penicillium</taxon>
    </lineage>
</organism>
<keyword evidence="16" id="KW-1133">Transmembrane helix</keyword>
<dbReference type="FunFam" id="1.10.520.10:FF:000005">
    <property type="entry name" value="Cytochrome c peroxidase"/>
    <property type="match status" value="1"/>
</dbReference>
<name>A0A9W9X098_9EURO</name>
<keyword evidence="19" id="KW-1185">Reference proteome</keyword>
<comment type="similarity">
    <text evidence="4">Belongs to the peroxidase family. Cytochrome c peroxidase subfamily.</text>
</comment>
<dbReference type="PRINTS" id="PR00459">
    <property type="entry name" value="ASPEROXIDASE"/>
</dbReference>
<dbReference type="InterPro" id="IPR002016">
    <property type="entry name" value="Haem_peroxidase"/>
</dbReference>
<comment type="function">
    <text evidence="1">Destroys radicals which are normally produced within the cells and which are toxic to biological systems.</text>
</comment>
<evidence type="ECO:0000256" key="14">
    <source>
        <dbReference type="RuleBase" id="RU363051"/>
    </source>
</evidence>
<evidence type="ECO:0000313" key="19">
    <source>
        <dbReference type="Proteomes" id="UP001147760"/>
    </source>
</evidence>
<dbReference type="GO" id="GO:0000302">
    <property type="term" value="P:response to reactive oxygen species"/>
    <property type="evidence" value="ECO:0007669"/>
    <property type="project" value="TreeGrafter"/>
</dbReference>
<evidence type="ECO:0000313" key="18">
    <source>
        <dbReference type="EMBL" id="KAJ5479860.1"/>
    </source>
</evidence>
<evidence type="ECO:0000256" key="10">
    <source>
        <dbReference type="ARBA" id="ARBA00023004"/>
    </source>
</evidence>
<dbReference type="SUPFAM" id="SSF48113">
    <property type="entry name" value="Heme-dependent peroxidases"/>
    <property type="match status" value="1"/>
</dbReference>
<protein>
    <recommendedName>
        <fullName evidence="14">Peroxidase</fullName>
        <ecNumber evidence="14">1.11.1.-</ecNumber>
    </recommendedName>
</protein>
<dbReference type="OrthoDB" id="2859658at2759"/>
<evidence type="ECO:0000256" key="15">
    <source>
        <dbReference type="SAM" id="MobiDB-lite"/>
    </source>
</evidence>